<dbReference type="OrthoDB" id="45365at2759"/>
<reference evidence="1 2" key="1">
    <citation type="submission" date="2018-06" db="EMBL/GenBank/DDBJ databases">
        <title>Comparative genomics reveals the genomic features of Rhizophagus irregularis, R. cerebriforme, R. diaphanum and Gigaspora rosea, and their symbiotic lifestyle signature.</title>
        <authorList>
            <person name="Morin E."/>
            <person name="San Clemente H."/>
            <person name="Chen E.C.H."/>
            <person name="De La Providencia I."/>
            <person name="Hainaut M."/>
            <person name="Kuo A."/>
            <person name="Kohler A."/>
            <person name="Murat C."/>
            <person name="Tang N."/>
            <person name="Roy S."/>
            <person name="Loubradou J."/>
            <person name="Henrissat B."/>
            <person name="Grigoriev I.V."/>
            <person name="Corradi N."/>
            <person name="Roux C."/>
            <person name="Martin F.M."/>
        </authorList>
    </citation>
    <scope>NUCLEOTIDE SEQUENCE [LARGE SCALE GENOMIC DNA]</scope>
    <source>
        <strain evidence="1 2">DAOM 227022</strain>
    </source>
</reference>
<comment type="caution">
    <text evidence="1">The sequence shown here is derived from an EMBL/GenBank/DDBJ whole genome shotgun (WGS) entry which is preliminary data.</text>
</comment>
<protein>
    <submittedName>
        <fullName evidence="1">Uncharacterized protein</fullName>
    </submittedName>
</protein>
<accession>A0A397SD08</accession>
<proteinExistence type="predicted"/>
<evidence type="ECO:0000313" key="2">
    <source>
        <dbReference type="Proteomes" id="UP000265703"/>
    </source>
</evidence>
<evidence type="ECO:0000313" key="1">
    <source>
        <dbReference type="EMBL" id="RIA81897.1"/>
    </source>
</evidence>
<dbReference type="Proteomes" id="UP000265703">
    <property type="component" value="Unassembled WGS sequence"/>
</dbReference>
<dbReference type="AlphaFoldDB" id="A0A397SD08"/>
<dbReference type="EMBL" id="QKYT01000729">
    <property type="protein sequence ID" value="RIA81897.1"/>
    <property type="molecule type" value="Genomic_DNA"/>
</dbReference>
<organism evidence="1 2">
    <name type="scientific">Glomus cerebriforme</name>
    <dbReference type="NCBI Taxonomy" id="658196"/>
    <lineage>
        <taxon>Eukaryota</taxon>
        <taxon>Fungi</taxon>
        <taxon>Fungi incertae sedis</taxon>
        <taxon>Mucoromycota</taxon>
        <taxon>Glomeromycotina</taxon>
        <taxon>Glomeromycetes</taxon>
        <taxon>Glomerales</taxon>
        <taxon>Glomeraceae</taxon>
        <taxon>Glomus</taxon>
    </lineage>
</organism>
<keyword evidence="2" id="KW-1185">Reference proteome</keyword>
<sequence length="135" mass="15999">MGFAQNPELSSDPSSYSKEYFASFIEFTKFISKFLKNAYSYKKIIPEELCDNLIKYFLDYDKKYLEKAIYCYNKEAEQKLATYQHTLKLGAVALEKQQVEEIVVVENWVIPYFYHILLKWREGNSSPRFSHFSVS</sequence>
<name>A0A397SD08_9GLOM</name>
<gene>
    <name evidence="1" type="ORF">C1645_836207</name>
</gene>